<keyword evidence="3" id="KW-1185">Reference proteome</keyword>
<feature type="region of interest" description="Disordered" evidence="1">
    <location>
        <begin position="974"/>
        <end position="1000"/>
    </location>
</feature>
<dbReference type="PANTHER" id="PTHR34958:SF1">
    <property type="entry name" value="ARMADILLO-LIKE HELICAL DOMAIN-CONTAINING PROTEIN"/>
    <property type="match status" value="1"/>
</dbReference>
<evidence type="ECO:0000313" key="2">
    <source>
        <dbReference type="EMBL" id="CAD7702549.1"/>
    </source>
</evidence>
<dbReference type="AlphaFoldDB" id="A0A8S1J990"/>
<dbReference type="Proteomes" id="UP000708148">
    <property type="component" value="Unassembled WGS sequence"/>
</dbReference>
<dbReference type="PANTHER" id="PTHR34958">
    <property type="entry name" value="CONDITIONAL LOSS-OF-GROWTH 1"/>
    <property type="match status" value="1"/>
</dbReference>
<feature type="region of interest" description="Disordered" evidence="1">
    <location>
        <begin position="720"/>
        <end position="739"/>
    </location>
</feature>
<organism evidence="2 3">
    <name type="scientific">Ostreobium quekettii</name>
    <dbReference type="NCBI Taxonomy" id="121088"/>
    <lineage>
        <taxon>Eukaryota</taxon>
        <taxon>Viridiplantae</taxon>
        <taxon>Chlorophyta</taxon>
        <taxon>core chlorophytes</taxon>
        <taxon>Ulvophyceae</taxon>
        <taxon>TCBD clade</taxon>
        <taxon>Bryopsidales</taxon>
        <taxon>Ostreobineae</taxon>
        <taxon>Ostreobiaceae</taxon>
        <taxon>Ostreobium</taxon>
    </lineage>
</organism>
<gene>
    <name evidence="2" type="ORF">OSTQU699_LOCUS7906</name>
</gene>
<evidence type="ECO:0000313" key="3">
    <source>
        <dbReference type="Proteomes" id="UP000708148"/>
    </source>
</evidence>
<name>A0A8S1J990_9CHLO</name>
<dbReference type="EMBL" id="CAJHUC010001865">
    <property type="protein sequence ID" value="CAD7702549.1"/>
    <property type="molecule type" value="Genomic_DNA"/>
</dbReference>
<feature type="compositionally biased region" description="Low complexity" evidence="1">
    <location>
        <begin position="467"/>
        <end position="479"/>
    </location>
</feature>
<reference evidence="2" key="1">
    <citation type="submission" date="2020-12" db="EMBL/GenBank/DDBJ databases">
        <authorList>
            <person name="Iha C."/>
        </authorList>
    </citation>
    <scope>NUCLEOTIDE SEQUENCE</scope>
</reference>
<proteinExistence type="predicted"/>
<dbReference type="OrthoDB" id="535174at2759"/>
<sequence length="1186" mass="130812">MPLYIPRLQRAVSNYVHQPSSRDASEARRVIQEYLADPRTCNSVYEILLDYATKERFSDNAVGKVTLLLRQYINRFHPSTDTLHAIGNFCNSASTCLGKTAPDLQKRLAYLLVLVERLSRQSPSPTTQPWPSILLGPQLLPSLAGGPSTPPVVEPVKESEPAKDAQAHGIFGLSTRTHILLDSNAGSVVEELKLQPRHSAPEKISFCNIDDKLLGLQSTGALHQQPPAQEWLLSSYDDRTGEAPGVFPQELLRFRPPMVWMQGTGISEKENGWLAVQEVPAVLKAEHLWSVIASQKAQEDVEMQELGSLYGAGPLFQYKNYLEQDPLQISSDVLAAIVESVCGTKAAGAEGVQGAGSVWGTSTIDLWEEPGGAKSTGEVGGTVLIKLIIDMFIAMGAQVSYPLVLRMLQDTLSDEDPRVRSHSFDTVYNLSIHSELMLAYKEETIREEAEVPVGDGSPALSNTSRRPPSLFASASPAPSMKSGRGSADRMGYHMAELGSDYQTGKEAASAESDESERRVMRNMDWWLRTLLFDLLIIITQLDESSELVWLSAVGCLLHFVTTSGQILADRVDRLPLTVLSRMLRKCLQFHWAEELHAHLLKLVVNMLYVPLKQQTGMLTTAQVRASPVLSEARLEQFGGAAELIYHLRHTNSTEVGTKLIYTLVDHAATKAGYDSGTVGSLSSLLATSGVLDMMRWTSQHAQPGVADRLHQVFQNCVVPEGAGDTPKSHPLHNRGLSRSSRVSSEFEDLMSLGSTPGLVIKPDMVEGWQLILSGLESMLCVMDPYFESVPRSLEITFNEVNGCGFAGDGAWQELEALLASKVAAERMRGIGWLSKILMMQVGRPSKGKARMPVKSLLPCAPAPGERIESPRNGGCMTSLTKVLAQWLIQPQEGTPIGKEFADLLNRILAYLVSQPHTRIENENRREMRIEETLAMFMGTLSAAMGWLDRIPKKHRLAPLMTVCVKLLEVMCTPPADPRSPKDGNQLRQPSPSLGGSRRGRGPVGSSFIPDSFMIGTVPVYSRLLAALPMPIVETLIQHLDKFFPAYREFPESLGFHGRPGHRPQPQQDAAAVEQCTPWVDSVADVRAVLLLLSFFATSTVPAKKGAANGEQLVRSLCLQYQDDFDVRVSYVASRYLLQHFVQRRPMQYRQALRGFLGYAQQMNDEALIVNPYLQVKNITDMRLAEL</sequence>
<feature type="region of interest" description="Disordered" evidence="1">
    <location>
        <begin position="449"/>
        <end position="487"/>
    </location>
</feature>
<evidence type="ECO:0000256" key="1">
    <source>
        <dbReference type="SAM" id="MobiDB-lite"/>
    </source>
</evidence>
<comment type="caution">
    <text evidence="2">The sequence shown here is derived from an EMBL/GenBank/DDBJ whole genome shotgun (WGS) entry which is preliminary data.</text>
</comment>
<protein>
    <submittedName>
        <fullName evidence="2">Uncharacterized protein</fullName>
    </submittedName>
</protein>
<accession>A0A8S1J990</accession>